<evidence type="ECO:0000313" key="1">
    <source>
        <dbReference type="EMBL" id="KAK3709701.1"/>
    </source>
</evidence>
<sequence length="427" mass="47436">MPSRCLIGTAVWAFACITASAVAIGAPISPDRNPTYLPRPYTIDVNRSRIEDIRQRASTFSPSLDIDHPAWTDGPPSSEMMCLARYWAEEYDWAAVQSRINTEFDHYITTVPAPGENYRIPLDIHFIHQQSSREDAIPMLMLHGWPSTSLEWERVIPDLVEPKDPSNPAFHIVVPDLPGYGFSPAPTAPGLGPAEHATVFASLMQQLGYERYAVYSTDLGFIVGMSMVAEHGRNIVNHITDFYLVQPNATDVARYSGNKTTAEETRFIESINVFFTAYGAYLTLHSTLPLSVAHALDDSPVGFLAWVYQLIHTVSDKAYNPSELITQALLLYLPGVYGNIRSYKELFPSLASLTAYRAAKPEVPTSVLQFGGFTSYPGIQASTYVPRGWVERSANVTFFARHDVGGHFPALSEPQLLLEDIWAIFAQ</sequence>
<name>A0ACC3N4L7_9PEZI</name>
<evidence type="ECO:0000313" key="2">
    <source>
        <dbReference type="Proteomes" id="UP001281147"/>
    </source>
</evidence>
<gene>
    <name evidence="1" type="ORF">LTR37_010728</name>
</gene>
<proteinExistence type="predicted"/>
<reference evidence="1" key="1">
    <citation type="submission" date="2023-07" db="EMBL/GenBank/DDBJ databases">
        <title>Black Yeasts Isolated from many extreme environments.</title>
        <authorList>
            <person name="Coleine C."/>
            <person name="Stajich J.E."/>
            <person name="Selbmann L."/>
        </authorList>
    </citation>
    <scope>NUCLEOTIDE SEQUENCE</scope>
    <source>
        <strain evidence="1">CCFEE 5714</strain>
    </source>
</reference>
<dbReference type="Proteomes" id="UP001281147">
    <property type="component" value="Unassembled WGS sequence"/>
</dbReference>
<protein>
    <submittedName>
        <fullName evidence="1">Uncharacterized protein</fullName>
    </submittedName>
</protein>
<accession>A0ACC3N4L7</accession>
<keyword evidence="2" id="KW-1185">Reference proteome</keyword>
<dbReference type="EMBL" id="JAUTXU010000090">
    <property type="protein sequence ID" value="KAK3709701.1"/>
    <property type="molecule type" value="Genomic_DNA"/>
</dbReference>
<organism evidence="1 2">
    <name type="scientific">Vermiconidia calcicola</name>
    <dbReference type="NCBI Taxonomy" id="1690605"/>
    <lineage>
        <taxon>Eukaryota</taxon>
        <taxon>Fungi</taxon>
        <taxon>Dikarya</taxon>
        <taxon>Ascomycota</taxon>
        <taxon>Pezizomycotina</taxon>
        <taxon>Dothideomycetes</taxon>
        <taxon>Dothideomycetidae</taxon>
        <taxon>Mycosphaerellales</taxon>
        <taxon>Extremaceae</taxon>
        <taxon>Vermiconidia</taxon>
    </lineage>
</organism>
<comment type="caution">
    <text evidence="1">The sequence shown here is derived from an EMBL/GenBank/DDBJ whole genome shotgun (WGS) entry which is preliminary data.</text>
</comment>